<feature type="chain" id="PRO_5027078328" evidence="11">
    <location>
        <begin position="17"/>
        <end position="368"/>
    </location>
</feature>
<dbReference type="PROSITE" id="PS51767">
    <property type="entry name" value="PEPTIDASE_A1"/>
    <property type="match status" value="1"/>
</dbReference>
<evidence type="ECO:0000256" key="6">
    <source>
        <dbReference type="ARBA" id="ARBA00023157"/>
    </source>
</evidence>
<organism evidence="13">
    <name type="scientific">Xenopsylla cheopis</name>
    <name type="common">Oriental rat flea</name>
    <name type="synonym">Pulex cheopis</name>
    <dbReference type="NCBI Taxonomy" id="163159"/>
    <lineage>
        <taxon>Eukaryota</taxon>
        <taxon>Metazoa</taxon>
        <taxon>Ecdysozoa</taxon>
        <taxon>Arthropoda</taxon>
        <taxon>Hexapoda</taxon>
        <taxon>Insecta</taxon>
        <taxon>Pterygota</taxon>
        <taxon>Neoptera</taxon>
        <taxon>Endopterygota</taxon>
        <taxon>Siphonaptera</taxon>
        <taxon>Pulicidae</taxon>
        <taxon>Xenopsyllinae</taxon>
        <taxon>Xenopsylla</taxon>
    </lineage>
</organism>
<dbReference type="EMBL" id="GIIL01007574">
    <property type="protein sequence ID" value="NOV51300.1"/>
    <property type="molecule type" value="Transcribed_RNA"/>
</dbReference>
<feature type="disulfide bond" evidence="9">
    <location>
        <begin position="80"/>
        <end position="87"/>
    </location>
</feature>
<keyword evidence="5" id="KW-0865">Zymogen</keyword>
<dbReference type="InterPro" id="IPR001969">
    <property type="entry name" value="Aspartic_peptidase_AS"/>
</dbReference>
<feature type="disulfide bond" evidence="9">
    <location>
        <begin position="244"/>
        <end position="248"/>
    </location>
</feature>
<dbReference type="Gene3D" id="2.40.70.10">
    <property type="entry name" value="Acid Proteases"/>
    <property type="match status" value="2"/>
</dbReference>
<dbReference type="Pfam" id="PF00026">
    <property type="entry name" value="Asp"/>
    <property type="match status" value="1"/>
</dbReference>
<evidence type="ECO:0000256" key="5">
    <source>
        <dbReference type="ARBA" id="ARBA00023145"/>
    </source>
</evidence>
<evidence type="ECO:0000256" key="7">
    <source>
        <dbReference type="ARBA" id="ARBA00023180"/>
    </source>
</evidence>
<evidence type="ECO:0000256" key="1">
    <source>
        <dbReference type="ARBA" id="ARBA00007447"/>
    </source>
</evidence>
<dbReference type="PRINTS" id="PR00792">
    <property type="entry name" value="PEPSIN"/>
</dbReference>
<evidence type="ECO:0000256" key="4">
    <source>
        <dbReference type="ARBA" id="ARBA00022801"/>
    </source>
</evidence>
<evidence type="ECO:0000256" key="3">
    <source>
        <dbReference type="ARBA" id="ARBA00022729"/>
    </source>
</evidence>
<keyword evidence="6 9" id="KW-1015">Disulfide bond</keyword>
<dbReference type="PANTHER" id="PTHR47966">
    <property type="entry name" value="BETA-SITE APP-CLEAVING ENZYME, ISOFORM A-RELATED"/>
    <property type="match status" value="1"/>
</dbReference>
<dbReference type="FunFam" id="2.40.70.10:FF:000004">
    <property type="entry name" value="Pepsin A"/>
    <property type="match status" value="1"/>
</dbReference>
<keyword evidence="10" id="KW-0064">Aspartyl protease</keyword>
<evidence type="ECO:0000256" key="10">
    <source>
        <dbReference type="RuleBase" id="RU000454"/>
    </source>
</evidence>
<evidence type="ECO:0000256" key="11">
    <source>
        <dbReference type="SAM" id="SignalP"/>
    </source>
</evidence>
<dbReference type="InterPro" id="IPR021109">
    <property type="entry name" value="Peptidase_aspartic_dom_sf"/>
</dbReference>
<dbReference type="InterPro" id="IPR001461">
    <property type="entry name" value="Aspartic_peptidase_A1"/>
</dbReference>
<dbReference type="PROSITE" id="PS00141">
    <property type="entry name" value="ASP_PROTEASE"/>
    <property type="match status" value="2"/>
</dbReference>
<dbReference type="FunFam" id="2.40.70.10:FF:000066">
    <property type="entry name" value="Napsin A aspartic peptidase"/>
    <property type="match status" value="1"/>
</dbReference>
<proteinExistence type="inferred from homology"/>
<feature type="domain" description="Peptidase A1" evidence="12">
    <location>
        <begin position="49"/>
        <end position="365"/>
    </location>
</feature>
<dbReference type="PANTHER" id="PTHR47966:SF51">
    <property type="entry name" value="BETA-SITE APP-CLEAVING ENZYME, ISOFORM A-RELATED"/>
    <property type="match status" value="1"/>
</dbReference>
<evidence type="ECO:0000313" key="13">
    <source>
        <dbReference type="EMBL" id="NOV51300.1"/>
    </source>
</evidence>
<keyword evidence="4 10" id="KW-0378">Hydrolase</keyword>
<keyword evidence="2 10" id="KW-0645">Protease</keyword>
<evidence type="ECO:0000256" key="8">
    <source>
        <dbReference type="PIRSR" id="PIRSR601461-1"/>
    </source>
</evidence>
<feature type="active site" evidence="8">
    <location>
        <position position="67"/>
    </location>
</feature>
<dbReference type="InterPro" id="IPR033121">
    <property type="entry name" value="PEPTIDASE_A1"/>
</dbReference>
<feature type="disulfide bond" evidence="9">
    <location>
        <begin position="287"/>
        <end position="324"/>
    </location>
</feature>
<dbReference type="SUPFAM" id="SSF50630">
    <property type="entry name" value="Acid proteases"/>
    <property type="match status" value="1"/>
</dbReference>
<reference evidence="13" key="1">
    <citation type="submission" date="2020-03" db="EMBL/GenBank/DDBJ databases">
        <title>Transcriptomic Profiling of the Digestive Tract of the Rat Flea, Xenopsylla cheopis, Following Blood Feeding and Infection with Yersinia pestis.</title>
        <authorList>
            <person name="Bland D.M."/>
            <person name="Martens C.A."/>
            <person name="Virtaneva K."/>
            <person name="Kanakabandi K."/>
            <person name="Long D."/>
            <person name="Rosenke R."/>
            <person name="Saturday G.A."/>
            <person name="Hoyt F.H."/>
            <person name="Bruno D.P."/>
            <person name="Ribeiro J.M.C."/>
            <person name="Hinnebusch J."/>
        </authorList>
    </citation>
    <scope>NUCLEOTIDE SEQUENCE</scope>
</reference>
<evidence type="ECO:0000256" key="9">
    <source>
        <dbReference type="PIRSR" id="PIRSR601461-2"/>
    </source>
</evidence>
<evidence type="ECO:0000259" key="12">
    <source>
        <dbReference type="PROSITE" id="PS51767"/>
    </source>
</evidence>
<evidence type="ECO:0000256" key="2">
    <source>
        <dbReference type="ARBA" id="ARBA00022670"/>
    </source>
</evidence>
<dbReference type="Gene3D" id="2.60.40.1960">
    <property type="match status" value="1"/>
</dbReference>
<feature type="active site" evidence="8">
    <location>
        <position position="253"/>
    </location>
</feature>
<protein>
    <submittedName>
        <fullName evidence="13">Putative lysosomal aspartic protease-like protein</fullName>
    </submittedName>
</protein>
<comment type="similarity">
    <text evidence="1 10">Belongs to the peptidase A1 family.</text>
</comment>
<name>A0A6M2E073_XENCH</name>
<feature type="signal peptide" evidence="11">
    <location>
        <begin position="1"/>
        <end position="16"/>
    </location>
</feature>
<dbReference type="GO" id="GO:0004190">
    <property type="term" value="F:aspartic-type endopeptidase activity"/>
    <property type="evidence" value="ECO:0007669"/>
    <property type="project" value="UniProtKB-KW"/>
</dbReference>
<keyword evidence="7" id="KW-0325">Glycoprotein</keyword>
<dbReference type="AlphaFoldDB" id="A0A6M2E073"/>
<dbReference type="GO" id="GO:0005764">
    <property type="term" value="C:lysosome"/>
    <property type="evidence" value="ECO:0007669"/>
    <property type="project" value="TreeGrafter"/>
</dbReference>
<dbReference type="GO" id="GO:0006508">
    <property type="term" value="P:proteolysis"/>
    <property type="evidence" value="ECO:0007669"/>
    <property type="project" value="UniProtKB-KW"/>
</dbReference>
<accession>A0A6M2E073</accession>
<sequence length="368" mass="40482">MLLYAVIVALIGLVCGDLIRVPLQKMKSLQRVYRLPIPERLTNYLNVQYYGPITIGNPPQTFNVVFDTGSSNLWIPSNKCQVFNVACLVHRKYDSSKSSSYIKNDTNFTIEYATGNLTGFLSTDTVNVGGLSIANQTFGEALNEPGMAFSAAKFDGILGMGYNSIAVNGVTPVFYNMFNQGLIDKAIFSFYLNRDPSSKVGGELILGGSDPNFYKGEFTYLNVEKKAYWQFKMDSVKLENHTFCSNGCQAIADTGTSLITGPSEEISSLNKLIGGTPIMDGNYMVNCSDTPILPAIEFILNGKRFSLISSEYVYNMTQKGKTICFSGFRALDVSPPIGPVWILGDVFIGKLYTEFDLENNRVGFAEAV</sequence>
<keyword evidence="3 11" id="KW-0732">Signal</keyword>